<dbReference type="CTD" id="10514"/>
<dbReference type="GO" id="GO:0003723">
    <property type="term" value="F:RNA binding"/>
    <property type="evidence" value="ECO:0007669"/>
    <property type="project" value="TreeGrafter"/>
</dbReference>
<evidence type="ECO:0000256" key="1">
    <source>
        <dbReference type="ARBA" id="ARBA00004123"/>
    </source>
</evidence>
<dbReference type="InterPro" id="IPR007015">
    <property type="entry name" value="DNA_pol_V/MYBBP1A"/>
</dbReference>
<dbReference type="HOGENOM" id="CLU_005434_0_0_1"/>
<dbReference type="Pfam" id="PF04931">
    <property type="entry name" value="DNA_pol_phi"/>
    <property type="match status" value="1"/>
</dbReference>
<feature type="compositionally biased region" description="Basic residues" evidence="4">
    <location>
        <begin position="1144"/>
        <end position="1158"/>
    </location>
</feature>
<proteinExistence type="inferred from homology"/>
<comment type="subcellular location">
    <subcellularLocation>
        <location evidence="1">Nucleus</location>
    </subcellularLocation>
</comment>
<gene>
    <name evidence="5" type="ORF">AaeL_AAEL004017</name>
</gene>
<evidence type="ECO:0000256" key="3">
    <source>
        <dbReference type="ARBA" id="ARBA00023242"/>
    </source>
</evidence>
<comment type="similarity">
    <text evidence="2">Belongs to the MYBBP1A family.</text>
</comment>
<dbReference type="EMBL" id="CH477290">
    <property type="protein sequence ID" value="EAT44628.1"/>
    <property type="molecule type" value="Genomic_DNA"/>
</dbReference>
<dbReference type="PANTHER" id="PTHR13213:SF2">
    <property type="entry name" value="MYB-BINDING PROTEIN 1A"/>
    <property type="match status" value="1"/>
</dbReference>
<keyword evidence="3" id="KW-0539">Nucleus</keyword>
<dbReference type="AlphaFoldDB" id="A0A1S4F6Q4"/>
<organism evidence="5 6">
    <name type="scientific">Aedes aegypti</name>
    <name type="common">Yellowfever mosquito</name>
    <name type="synonym">Culex aegypti</name>
    <dbReference type="NCBI Taxonomy" id="7159"/>
    <lineage>
        <taxon>Eukaryota</taxon>
        <taxon>Metazoa</taxon>
        <taxon>Ecdysozoa</taxon>
        <taxon>Arthropoda</taxon>
        <taxon>Hexapoda</taxon>
        <taxon>Insecta</taxon>
        <taxon>Pterygota</taxon>
        <taxon>Neoptera</taxon>
        <taxon>Endopterygota</taxon>
        <taxon>Diptera</taxon>
        <taxon>Nematocera</taxon>
        <taxon>Culicoidea</taxon>
        <taxon>Culicidae</taxon>
        <taxon>Culicinae</taxon>
        <taxon>Aedini</taxon>
        <taxon>Aedes</taxon>
        <taxon>Stegomyia</taxon>
    </lineage>
</organism>
<evidence type="ECO:0000256" key="4">
    <source>
        <dbReference type="SAM" id="MobiDB-lite"/>
    </source>
</evidence>
<reference evidence="5" key="3">
    <citation type="submission" date="2012-09" db="EMBL/GenBank/DDBJ databases">
        <authorList>
            <consortium name="VectorBase"/>
        </authorList>
    </citation>
    <scope>NUCLEOTIDE SEQUENCE</scope>
    <source>
        <strain evidence="5">Liverpool</strain>
    </source>
</reference>
<dbReference type="OrthoDB" id="342531at2759"/>
<dbReference type="GO" id="GO:0003714">
    <property type="term" value="F:transcription corepressor activity"/>
    <property type="evidence" value="ECO:0007669"/>
    <property type="project" value="TreeGrafter"/>
</dbReference>
<reference evidence="5" key="2">
    <citation type="journal article" date="2007" name="Science">
        <title>Genome sequence of Aedes aegypti, a major arbovirus vector.</title>
        <authorList>
            <person name="Nene V."/>
            <person name="Wortman J.R."/>
            <person name="Lawson D."/>
            <person name="Haas B."/>
            <person name="Kodira C."/>
            <person name="Tu Z.J."/>
            <person name="Loftus B."/>
            <person name="Xi Z."/>
            <person name="Megy K."/>
            <person name="Grabherr M."/>
            <person name="Ren Q."/>
            <person name="Zdobnov E.M."/>
            <person name="Lobo N.F."/>
            <person name="Campbell K.S."/>
            <person name="Brown S.E."/>
            <person name="Bonaldo M.F."/>
            <person name="Zhu J."/>
            <person name="Sinkins S.P."/>
            <person name="Hogenkamp D.G."/>
            <person name="Amedeo P."/>
            <person name="Arensburger P."/>
            <person name="Atkinson P.W."/>
            <person name="Bidwell S."/>
            <person name="Biedler J."/>
            <person name="Birney E."/>
            <person name="Bruggner R.V."/>
            <person name="Costas J."/>
            <person name="Coy M.R."/>
            <person name="Crabtree J."/>
            <person name="Crawford M."/>
            <person name="Debruyn B."/>
            <person name="Decaprio D."/>
            <person name="Eiglmeier K."/>
            <person name="Eisenstadt E."/>
            <person name="El-Dorry H."/>
            <person name="Gelbart W.M."/>
            <person name="Gomes S.L."/>
            <person name="Hammond M."/>
            <person name="Hannick L.I."/>
            <person name="Hogan J.R."/>
            <person name="Holmes M.H."/>
            <person name="Jaffe D."/>
            <person name="Johnston J.S."/>
            <person name="Kennedy R.C."/>
            <person name="Koo H."/>
            <person name="Kravitz S."/>
            <person name="Kriventseva E.V."/>
            <person name="Kulp D."/>
            <person name="Labutti K."/>
            <person name="Lee E."/>
            <person name="Li S."/>
            <person name="Lovin D.D."/>
            <person name="Mao C."/>
            <person name="Mauceli E."/>
            <person name="Menck C.F."/>
            <person name="Miller J.R."/>
            <person name="Montgomery P."/>
            <person name="Mori A."/>
            <person name="Nascimento A.L."/>
            <person name="Naveira H.F."/>
            <person name="Nusbaum C."/>
            <person name="O'leary S."/>
            <person name="Orvis J."/>
            <person name="Pertea M."/>
            <person name="Quesneville H."/>
            <person name="Reidenbach K.R."/>
            <person name="Rogers Y.H."/>
            <person name="Roth C.W."/>
            <person name="Schneider J.R."/>
            <person name="Schatz M."/>
            <person name="Shumway M."/>
            <person name="Stanke M."/>
            <person name="Stinson E.O."/>
            <person name="Tubio J.M."/>
            <person name="Vanzee J.P."/>
            <person name="Verjovski-Almeida S."/>
            <person name="Werner D."/>
            <person name="White O."/>
            <person name="Wyder S."/>
            <person name="Zeng Q."/>
            <person name="Zhao Q."/>
            <person name="Zhao Y."/>
            <person name="Hill C.A."/>
            <person name="Raikhel A.S."/>
            <person name="Soares M.B."/>
            <person name="Knudson D.L."/>
            <person name="Lee N.H."/>
            <person name="Galagan J."/>
            <person name="Salzberg S.L."/>
            <person name="Paulsen I.T."/>
            <person name="Dimopoulos G."/>
            <person name="Collins F.H."/>
            <person name="Birren B."/>
            <person name="Fraser-Liggett C.M."/>
            <person name="Severson D.W."/>
        </authorList>
    </citation>
    <scope>NUCLEOTIDE SEQUENCE [LARGE SCALE GENOMIC DNA]</scope>
    <source>
        <strain evidence="5">Liverpool</strain>
    </source>
</reference>
<name>A0A1S4F6Q4_AEDAE</name>
<dbReference type="KEGG" id="aag:5563977"/>
<reference evidence="5" key="1">
    <citation type="submission" date="2005-10" db="EMBL/GenBank/DDBJ databases">
        <authorList>
            <person name="Loftus B.J."/>
            <person name="Nene V.M."/>
            <person name="Hannick L.I."/>
            <person name="Bidwell S."/>
            <person name="Haas B."/>
            <person name="Amedeo P."/>
            <person name="Orvis J."/>
            <person name="Wortman J.R."/>
            <person name="White O.R."/>
            <person name="Salzberg S."/>
            <person name="Shumway M."/>
            <person name="Koo H."/>
            <person name="Zhao Y."/>
            <person name="Holmes M."/>
            <person name="Miller J."/>
            <person name="Schatz M."/>
            <person name="Pop M."/>
            <person name="Pai G."/>
            <person name="Utterback T."/>
            <person name="Rogers Y.-H."/>
            <person name="Kravitz S."/>
            <person name="Fraser C.M."/>
        </authorList>
    </citation>
    <scope>NUCLEOTIDE SEQUENCE</scope>
    <source>
        <strain evidence="5">Liverpool</strain>
    </source>
</reference>
<sequence length="1180" mass="134171">MKPKTEGKSGKLLDKTVFKFFEKLINQDENIRLRGASELIQFLCAGNDGSAEDKHEKERAYALKRLIRGVGSNNHTSRAGFFTALVGYLQQVKESDHCPSVTEIFKLVKSELSDTDKGEEDTQQTKLELRVGKVSVCGAIINSGLIENASDMELQTVLKALKKGMYKMVTPLAIMYLSELVQKIDTKKFTKVLWPVIEPVVNVPKAEHTMDTIYFLLAASSVHKKSVNQKFFESNFNAPHLIHEENYEFLASLLWDIKDTLTINHPLYDFLIEQLVKQNKVGEFWAQGVDPILVDEGSTHRFKDLVALRVFITILNKLEDGSSIPDLLSVAFLEMLMKKVKHFTQLSEDVRDLYQEAFESLNQSYSKIKTEQTKLAIFEKLVTSPSSILIEKYASNKIVQNLLSTMTGESVKKAATILEKIILATDHPEVLNTERIHAVQALQKMLSNRNVTTETEWRTNIVKFLLNLGLFYSSDGKKVLKNTKNHSAAISAELAPTMKSAFFHCLEQRHAKLADEKAFLLSIVNHVQDILQSTGNKALRVQISDEHLKHWNRMYAIVQTKEKKDKKLNNVFHILLMYMGLHLFSDPELASSSIAELESVMKRVKSKKASSKMDIAQNGKSGEPEWIEVVIDLFLNLMSQNSHLLRTVIGHIFPHLAGEMTLTAFNQILSVINLKDKTNPLTAGESEGNEEENDDKMDEDSSDSDEDSNGNESDDANTENESDDDEDEQFSGDDEDDKVTDKMRMAIQTALGGANPETDTESVDLDNMAEEEGRKLDEALAAAFKMYKQSKKTKPTKAEERLETTLTHFRMRVFDLIDVYLKNGPNMVICLELMLYIFEMLPVAIKETKHKQILDRYRHVFNSLVKIKNFNVDVKDVSAEQLPQILTDLMEKVAKGSSFPEKNQYILKACQFIVICSELIEKNGEGKKSTNIHKIFGTYLKEFIIERNPALTLNIFQTLLRMNWSGNWYLAKILTDNGFKKEVRTVRKTQSLSLLREFVRNRRLVTSNPAAAQETVKSIVANLNSFMKEAHQSSISQNEFNELAQLLLELHVLERQLPDPKNIPWQQIGNNLQKLRNFNLNSQIMNNYLRLCKLLQLEPIKNSERVQKNGSKPKVNGKSAHSDSEEEEKEEENDVEESKSNGSVKRKKKSNSMKQKRLKKEERLKAASQGLEAVSFINVE</sequence>
<feature type="region of interest" description="Disordered" evidence="4">
    <location>
        <begin position="679"/>
        <end position="739"/>
    </location>
</feature>
<evidence type="ECO:0000313" key="6">
    <source>
        <dbReference type="Proteomes" id="UP000682892"/>
    </source>
</evidence>
<dbReference type="GO" id="GO:0005730">
    <property type="term" value="C:nucleolus"/>
    <property type="evidence" value="ECO:0007669"/>
    <property type="project" value="InterPro"/>
</dbReference>
<dbReference type="InterPro" id="IPR016024">
    <property type="entry name" value="ARM-type_fold"/>
</dbReference>
<dbReference type="SUPFAM" id="SSF48371">
    <property type="entry name" value="ARM repeat"/>
    <property type="match status" value="1"/>
</dbReference>
<dbReference type="Proteomes" id="UP000682892">
    <property type="component" value="Unassembled WGS sequence"/>
</dbReference>
<protein>
    <submittedName>
        <fullName evidence="5">AAEL004017-PA</fullName>
    </submittedName>
</protein>
<feature type="region of interest" description="Disordered" evidence="4">
    <location>
        <begin position="1105"/>
        <end position="1166"/>
    </location>
</feature>
<dbReference type="OMA" id="LQTGHFW"/>
<feature type="compositionally biased region" description="Acidic residues" evidence="4">
    <location>
        <begin position="687"/>
        <end position="738"/>
    </location>
</feature>
<evidence type="ECO:0000313" key="5">
    <source>
        <dbReference type="EMBL" id="EAT44628.1"/>
    </source>
</evidence>
<accession>A0A1S4F6Q4</accession>
<feature type="compositionally biased region" description="Acidic residues" evidence="4">
    <location>
        <begin position="1124"/>
        <end position="1135"/>
    </location>
</feature>
<evidence type="ECO:0000256" key="2">
    <source>
        <dbReference type="ARBA" id="ARBA00006809"/>
    </source>
</evidence>
<dbReference type="PANTHER" id="PTHR13213">
    <property type="entry name" value="MYB-BINDING PROTEIN 1A FAMILY MEMBER"/>
    <property type="match status" value="1"/>
</dbReference>
<dbReference type="GO" id="GO:0043565">
    <property type="term" value="F:sequence-specific DNA binding"/>
    <property type="evidence" value="ECO:0007669"/>
    <property type="project" value="TreeGrafter"/>
</dbReference>